<keyword evidence="4" id="KW-1185">Reference proteome</keyword>
<evidence type="ECO:0000313" key="3">
    <source>
        <dbReference type="EMBL" id="SFH16135.1"/>
    </source>
</evidence>
<dbReference type="Gene3D" id="2.160.10.10">
    <property type="entry name" value="Hexapeptide repeat proteins"/>
    <property type="match status" value="1"/>
</dbReference>
<organism evidence="3 4">
    <name type="scientific">Algoriphagus hitonicola</name>
    <dbReference type="NCBI Taxonomy" id="435880"/>
    <lineage>
        <taxon>Bacteria</taxon>
        <taxon>Pseudomonadati</taxon>
        <taxon>Bacteroidota</taxon>
        <taxon>Cytophagia</taxon>
        <taxon>Cytophagales</taxon>
        <taxon>Cyclobacteriaceae</taxon>
        <taxon>Algoriphagus</taxon>
    </lineage>
</organism>
<dbReference type="InterPro" id="IPR011004">
    <property type="entry name" value="Trimer_LpxA-like_sf"/>
</dbReference>
<protein>
    <submittedName>
        <fullName evidence="3">Putative colanic acid biosynthesis acetyltransferase WcaF</fullName>
    </submittedName>
</protein>
<dbReference type="InterPro" id="IPR051159">
    <property type="entry name" value="Hexapeptide_acetyltransf"/>
</dbReference>
<dbReference type="AlphaFoldDB" id="A0A1I2XRZ2"/>
<comment type="similarity">
    <text evidence="1">Belongs to the transferase hexapeptide repeat family.</text>
</comment>
<dbReference type="RefSeq" id="WP_092794742.1">
    <property type="nucleotide sequence ID" value="NZ_FOPC01000022.1"/>
</dbReference>
<dbReference type="CDD" id="cd05825">
    <property type="entry name" value="LbH_wcaF_like"/>
    <property type="match status" value="1"/>
</dbReference>
<reference evidence="4" key="1">
    <citation type="submission" date="2016-10" db="EMBL/GenBank/DDBJ databases">
        <authorList>
            <person name="Varghese N."/>
            <person name="Submissions S."/>
        </authorList>
    </citation>
    <scope>NUCLEOTIDE SEQUENCE [LARGE SCALE GENOMIC DNA]</scope>
    <source>
        <strain evidence="4">DSM 19315</strain>
    </source>
</reference>
<dbReference type="PANTHER" id="PTHR23416">
    <property type="entry name" value="SIALIC ACID SYNTHASE-RELATED"/>
    <property type="match status" value="1"/>
</dbReference>
<evidence type="ECO:0000256" key="1">
    <source>
        <dbReference type="ARBA" id="ARBA00007274"/>
    </source>
</evidence>
<dbReference type="EMBL" id="FOPC01000022">
    <property type="protein sequence ID" value="SFH16135.1"/>
    <property type="molecule type" value="Genomic_DNA"/>
</dbReference>
<dbReference type="STRING" id="435880.SAMN04487988_12223"/>
<dbReference type="OrthoDB" id="9814490at2"/>
<proteinExistence type="inferred from homology"/>
<dbReference type="Proteomes" id="UP000199642">
    <property type="component" value="Unassembled WGS sequence"/>
</dbReference>
<dbReference type="GO" id="GO:0005829">
    <property type="term" value="C:cytosol"/>
    <property type="evidence" value="ECO:0007669"/>
    <property type="project" value="TreeGrafter"/>
</dbReference>
<sequence length="183" mass="20599">MKKTDLSSFENNWYRPGSKIKIGIWYLVNILFFKSSLNPFSKLKVLLLRLFGAKVGKGVVIKPNINIKYPWFLEIGDYVWIGEEVWIDNLTLIKIHSNVCISQGAMLLTGNHNFKKSSFDLMVGEIKLEEGVWIGAKSVVCPGVTCHSHSVLAVGSVATKDLEPYTIYQGNPAQAVRKREIIE</sequence>
<dbReference type="PANTHER" id="PTHR23416:SF23">
    <property type="entry name" value="ACETYLTRANSFERASE C18B11.09C-RELATED"/>
    <property type="match status" value="1"/>
</dbReference>
<gene>
    <name evidence="3" type="ORF">SAMN04487988_12223</name>
</gene>
<keyword evidence="2 3" id="KW-0808">Transferase</keyword>
<name>A0A1I2XRZ2_9BACT</name>
<accession>A0A1I2XRZ2</accession>
<dbReference type="GO" id="GO:0008374">
    <property type="term" value="F:O-acyltransferase activity"/>
    <property type="evidence" value="ECO:0007669"/>
    <property type="project" value="TreeGrafter"/>
</dbReference>
<dbReference type="NCBIfam" id="NF007797">
    <property type="entry name" value="PRK10502.1"/>
    <property type="match status" value="1"/>
</dbReference>
<evidence type="ECO:0000313" key="4">
    <source>
        <dbReference type="Proteomes" id="UP000199642"/>
    </source>
</evidence>
<dbReference type="SUPFAM" id="SSF51161">
    <property type="entry name" value="Trimeric LpxA-like enzymes"/>
    <property type="match status" value="1"/>
</dbReference>
<evidence type="ECO:0000256" key="2">
    <source>
        <dbReference type="ARBA" id="ARBA00022679"/>
    </source>
</evidence>